<dbReference type="InterPro" id="IPR007324">
    <property type="entry name" value="Sugar-bd_dom_put"/>
</dbReference>
<protein>
    <submittedName>
        <fullName evidence="7">MarR family transcriptional regulator</fullName>
    </submittedName>
</protein>
<dbReference type="PANTHER" id="PTHR34294">
    <property type="entry name" value="TRANSCRIPTIONAL REGULATOR-RELATED"/>
    <property type="match status" value="1"/>
</dbReference>
<dbReference type="Proteomes" id="UP001055868">
    <property type="component" value="Chromosome"/>
</dbReference>
<organism evidence="7 8">
    <name type="scientific">Brachybacterium kimchii</name>
    <dbReference type="NCBI Taxonomy" id="2942909"/>
    <lineage>
        <taxon>Bacteria</taxon>
        <taxon>Bacillati</taxon>
        <taxon>Actinomycetota</taxon>
        <taxon>Actinomycetes</taxon>
        <taxon>Micrococcales</taxon>
        <taxon>Dermabacteraceae</taxon>
        <taxon>Brachybacterium</taxon>
    </lineage>
</organism>
<feature type="region of interest" description="Disordered" evidence="5">
    <location>
        <begin position="1"/>
        <end position="25"/>
    </location>
</feature>
<dbReference type="Pfam" id="PF04198">
    <property type="entry name" value="Sugar-bind"/>
    <property type="match status" value="1"/>
</dbReference>
<dbReference type="EMBL" id="CP097218">
    <property type="protein sequence ID" value="UQN29815.1"/>
    <property type="molecule type" value="Genomic_DNA"/>
</dbReference>
<evidence type="ECO:0000259" key="6">
    <source>
        <dbReference type="Pfam" id="PF04198"/>
    </source>
</evidence>
<evidence type="ECO:0000256" key="1">
    <source>
        <dbReference type="ARBA" id="ARBA00010466"/>
    </source>
</evidence>
<feature type="domain" description="Sugar-binding" evidence="6">
    <location>
        <begin position="91"/>
        <end position="337"/>
    </location>
</feature>
<dbReference type="Gene3D" id="3.40.50.1360">
    <property type="match status" value="1"/>
</dbReference>
<keyword evidence="3" id="KW-0238">DNA-binding</keyword>
<proteinExistence type="inferred from homology"/>
<name>A0ABY4N9C3_9MICO</name>
<sequence>MHEAPDRAPGDGGAPDGGAPPVGEVDREQLPLSTRDALALDAAKLAHGRGLSQQRIAEALHVSRPQVSKLLTTARAKGFVRTLVLDPRESDRALTHGLRERFGLSDVRLVVPAGRGPSDLDQALGHGAAEMLDAAGAMEGATLAVWWSSAVRSTLESALGRLRVRPGALVVLGGQDRPGGPDPAFEAFAGRTAVPVHRAPAPTVHASLAAQIAREEQADARGHEALVHGAGVLLFGAAPADPLALTCPGLLTDAERAQIRERSVGRICGRFLDPDGRIVAPTLSQRTSGPTLTALRRTGRTVLVAGGAEQLGAIRAALARRYANHLVTDLATARRLMTDDD</sequence>
<keyword evidence="4" id="KW-0804">Transcription</keyword>
<evidence type="ECO:0000256" key="5">
    <source>
        <dbReference type="SAM" id="MobiDB-lite"/>
    </source>
</evidence>
<evidence type="ECO:0000256" key="4">
    <source>
        <dbReference type="ARBA" id="ARBA00023163"/>
    </source>
</evidence>
<evidence type="ECO:0000256" key="3">
    <source>
        <dbReference type="ARBA" id="ARBA00023125"/>
    </source>
</evidence>
<accession>A0ABY4N9C3</accession>
<evidence type="ECO:0000313" key="8">
    <source>
        <dbReference type="Proteomes" id="UP001055868"/>
    </source>
</evidence>
<dbReference type="SUPFAM" id="SSF100950">
    <property type="entry name" value="NagB/RpiA/CoA transferase-like"/>
    <property type="match status" value="1"/>
</dbReference>
<dbReference type="InterPro" id="IPR036388">
    <property type="entry name" value="WH-like_DNA-bd_sf"/>
</dbReference>
<keyword evidence="2" id="KW-0805">Transcription regulation</keyword>
<reference evidence="7" key="1">
    <citation type="submission" date="2022-05" db="EMBL/GenBank/DDBJ databases">
        <title>Genomic analysis of Brachybacterium sp. CBA3104.</title>
        <authorList>
            <person name="Roh S.W."/>
            <person name="Kim Y.B."/>
            <person name="Kim Y."/>
        </authorList>
    </citation>
    <scope>NUCLEOTIDE SEQUENCE</scope>
    <source>
        <strain evidence="7">CBA3104</strain>
    </source>
</reference>
<dbReference type="InterPro" id="IPR037171">
    <property type="entry name" value="NagB/RpiA_transferase-like"/>
</dbReference>
<evidence type="ECO:0000256" key="2">
    <source>
        <dbReference type="ARBA" id="ARBA00023015"/>
    </source>
</evidence>
<dbReference type="Gene3D" id="1.10.10.10">
    <property type="entry name" value="Winged helix-like DNA-binding domain superfamily/Winged helix DNA-binding domain"/>
    <property type="match status" value="1"/>
</dbReference>
<comment type="similarity">
    <text evidence="1">Belongs to the SorC transcriptional regulatory family.</text>
</comment>
<dbReference type="InterPro" id="IPR051054">
    <property type="entry name" value="SorC_transcr_regulators"/>
</dbReference>
<dbReference type="PANTHER" id="PTHR34294:SF1">
    <property type="entry name" value="TRANSCRIPTIONAL REGULATOR LSRR"/>
    <property type="match status" value="1"/>
</dbReference>
<keyword evidence="8" id="KW-1185">Reference proteome</keyword>
<evidence type="ECO:0000313" key="7">
    <source>
        <dbReference type="EMBL" id="UQN29815.1"/>
    </source>
</evidence>
<gene>
    <name evidence="7" type="ORF">M4486_00225</name>
</gene>
<dbReference type="RefSeq" id="WP_249478980.1">
    <property type="nucleotide sequence ID" value="NZ_CP097218.1"/>
</dbReference>